<dbReference type="EMBL" id="JBHSLU010000017">
    <property type="protein sequence ID" value="MFC5505498.1"/>
    <property type="molecule type" value="Genomic_DNA"/>
</dbReference>
<accession>A0ABW0P087</accession>
<organism evidence="1 2">
    <name type="scientific">Bosea massiliensis</name>
    <dbReference type="NCBI Taxonomy" id="151419"/>
    <lineage>
        <taxon>Bacteria</taxon>
        <taxon>Pseudomonadati</taxon>
        <taxon>Pseudomonadota</taxon>
        <taxon>Alphaproteobacteria</taxon>
        <taxon>Hyphomicrobiales</taxon>
        <taxon>Boseaceae</taxon>
        <taxon>Bosea</taxon>
    </lineage>
</organism>
<evidence type="ECO:0000313" key="1">
    <source>
        <dbReference type="EMBL" id="MFC5505498.1"/>
    </source>
</evidence>
<reference evidence="2" key="1">
    <citation type="journal article" date="2019" name="Int. J. Syst. Evol. Microbiol.">
        <title>The Global Catalogue of Microorganisms (GCM) 10K type strain sequencing project: providing services to taxonomists for standard genome sequencing and annotation.</title>
        <authorList>
            <consortium name="The Broad Institute Genomics Platform"/>
            <consortium name="The Broad Institute Genome Sequencing Center for Infectious Disease"/>
            <person name="Wu L."/>
            <person name="Ma J."/>
        </authorList>
    </citation>
    <scope>NUCLEOTIDE SEQUENCE [LARGE SCALE GENOMIC DNA]</scope>
    <source>
        <strain evidence="2">CCUG 43117</strain>
    </source>
</reference>
<evidence type="ECO:0000313" key="2">
    <source>
        <dbReference type="Proteomes" id="UP001596060"/>
    </source>
</evidence>
<protein>
    <submittedName>
        <fullName evidence="1">Uncharacterized protein</fullName>
    </submittedName>
</protein>
<gene>
    <name evidence="1" type="ORF">ACFPN9_09535</name>
</gene>
<comment type="caution">
    <text evidence="1">The sequence shown here is derived from an EMBL/GenBank/DDBJ whole genome shotgun (WGS) entry which is preliminary data.</text>
</comment>
<proteinExistence type="predicted"/>
<dbReference type="Proteomes" id="UP001596060">
    <property type="component" value="Unassembled WGS sequence"/>
</dbReference>
<keyword evidence="2" id="KW-1185">Reference proteome</keyword>
<dbReference type="RefSeq" id="WP_377816681.1">
    <property type="nucleotide sequence ID" value="NZ_JBHSLU010000017.1"/>
</dbReference>
<sequence length="114" mass="12551">MDRLSYRQISEQFRVGNVVESFEQLEAYPHYMVRTGARFEVVENALDAAGPLRLKLLDQADLIAGDLTEWDGCLEFWGPAQDGISNEAGVSDEDVQNPGHALNQALFPLTVAAA</sequence>
<name>A0ABW0P087_9HYPH</name>